<dbReference type="Proteomes" id="UP000703295">
    <property type="component" value="Unassembled WGS sequence"/>
</dbReference>
<gene>
    <name evidence="1" type="ORF">H6A31_12280</name>
</gene>
<sequence>MGLFSEKFEKEEREFLKQIGNKLPLEDISKIRVKYEHNFNSDRHNFEEYKKEVLRKIKPEA</sequence>
<dbReference type="RefSeq" id="WP_204476622.1">
    <property type="nucleotide sequence ID" value="NZ_JACJJW010000040.1"/>
</dbReference>
<name>A0ABS2EY13_9BACE</name>
<keyword evidence="2" id="KW-1185">Reference proteome</keyword>
<evidence type="ECO:0000313" key="2">
    <source>
        <dbReference type="Proteomes" id="UP000703295"/>
    </source>
</evidence>
<dbReference type="EMBL" id="JACJJW010000040">
    <property type="protein sequence ID" value="MBM6759444.1"/>
    <property type="molecule type" value="Genomic_DNA"/>
</dbReference>
<organism evidence="1 2">
    <name type="scientific">Bacteroides mediterraneensis</name>
    <dbReference type="NCBI Taxonomy" id="1841856"/>
    <lineage>
        <taxon>Bacteria</taxon>
        <taxon>Pseudomonadati</taxon>
        <taxon>Bacteroidota</taxon>
        <taxon>Bacteroidia</taxon>
        <taxon>Bacteroidales</taxon>
        <taxon>Bacteroidaceae</taxon>
        <taxon>Bacteroides</taxon>
    </lineage>
</organism>
<comment type="caution">
    <text evidence="1">The sequence shown here is derived from an EMBL/GenBank/DDBJ whole genome shotgun (WGS) entry which is preliminary data.</text>
</comment>
<evidence type="ECO:0000313" key="1">
    <source>
        <dbReference type="EMBL" id="MBM6759444.1"/>
    </source>
</evidence>
<proteinExistence type="predicted"/>
<reference evidence="1 2" key="1">
    <citation type="journal article" date="2021" name="Sci. Rep.">
        <title>The distribution of antibiotic resistance genes in chicken gut microbiota commensals.</title>
        <authorList>
            <person name="Juricova H."/>
            <person name="Matiasovicova J."/>
            <person name="Kubasova T."/>
            <person name="Cejkova D."/>
            <person name="Rychlik I."/>
        </authorList>
    </citation>
    <scope>NUCLEOTIDE SEQUENCE [LARGE SCALE GENOMIC DNA]</scope>
    <source>
        <strain evidence="1 2">An801</strain>
    </source>
</reference>
<protein>
    <submittedName>
        <fullName evidence="1">Uncharacterized protein</fullName>
    </submittedName>
</protein>
<accession>A0ABS2EY13</accession>